<feature type="domain" description="HECT" evidence="8">
    <location>
        <begin position="546"/>
        <end position="886"/>
    </location>
</feature>
<dbReference type="EC" id="2.3.2.26" evidence="3"/>
<dbReference type="InterPro" id="IPR050409">
    <property type="entry name" value="E3_ubiq-protein_ligase"/>
</dbReference>
<proteinExistence type="predicted"/>
<dbReference type="Gene3D" id="3.30.2160.10">
    <property type="entry name" value="Hect, E3 ligase catalytic domain"/>
    <property type="match status" value="1"/>
</dbReference>
<dbReference type="AlphaFoldDB" id="A0A059CF33"/>
<comment type="catalytic activity">
    <reaction evidence="1">
        <text>S-ubiquitinyl-[E2 ubiquitin-conjugating enzyme]-L-cysteine + [acceptor protein]-L-lysine = [E2 ubiquitin-conjugating enzyme]-L-cysteine + N(6)-ubiquitinyl-[acceptor protein]-L-lysine.</text>
        <dbReference type="EC" id="2.3.2.26"/>
    </reaction>
</comment>
<dbReference type="Pfam" id="PF00632">
    <property type="entry name" value="HECT"/>
    <property type="match status" value="1"/>
</dbReference>
<dbReference type="Pfam" id="PF00240">
    <property type="entry name" value="ubiquitin"/>
    <property type="match status" value="1"/>
</dbReference>
<accession>A0A059CF33</accession>
<organism evidence="9">
    <name type="scientific">Eucalyptus grandis</name>
    <name type="common">Flooded gum</name>
    <dbReference type="NCBI Taxonomy" id="71139"/>
    <lineage>
        <taxon>Eukaryota</taxon>
        <taxon>Viridiplantae</taxon>
        <taxon>Streptophyta</taxon>
        <taxon>Embryophyta</taxon>
        <taxon>Tracheophyta</taxon>
        <taxon>Spermatophyta</taxon>
        <taxon>Magnoliopsida</taxon>
        <taxon>eudicotyledons</taxon>
        <taxon>Gunneridae</taxon>
        <taxon>Pentapetalae</taxon>
        <taxon>rosids</taxon>
        <taxon>malvids</taxon>
        <taxon>Myrtales</taxon>
        <taxon>Myrtaceae</taxon>
        <taxon>Myrtoideae</taxon>
        <taxon>Eucalypteae</taxon>
        <taxon>Eucalyptus</taxon>
    </lineage>
</organism>
<evidence type="ECO:0000313" key="9">
    <source>
        <dbReference type="EMBL" id="KCW77078.1"/>
    </source>
</evidence>
<dbReference type="PROSITE" id="PS50053">
    <property type="entry name" value="UBIQUITIN_2"/>
    <property type="match status" value="1"/>
</dbReference>
<dbReference type="STRING" id="71139.A0A059CF33"/>
<reference evidence="9" key="1">
    <citation type="submission" date="2013-07" db="EMBL/GenBank/DDBJ databases">
        <title>The genome of Eucalyptus grandis.</title>
        <authorList>
            <person name="Schmutz J."/>
            <person name="Hayes R."/>
            <person name="Myburg A."/>
            <person name="Tuskan G."/>
            <person name="Grattapaglia D."/>
            <person name="Rokhsar D.S."/>
        </authorList>
    </citation>
    <scope>NUCLEOTIDE SEQUENCE</scope>
    <source>
        <tissue evidence="9">Leaf extractions</tissue>
    </source>
</reference>
<feature type="domain" description="Ubiquitin-like" evidence="7">
    <location>
        <begin position="92"/>
        <end position="168"/>
    </location>
</feature>
<dbReference type="PRINTS" id="PR00348">
    <property type="entry name" value="UBIQUITIN"/>
</dbReference>
<evidence type="ECO:0000256" key="3">
    <source>
        <dbReference type="ARBA" id="ARBA00012485"/>
    </source>
</evidence>
<dbReference type="Gramene" id="KCW77078">
    <property type="protein sequence ID" value="KCW77078"/>
    <property type="gene ID" value="EUGRSUZ_D01414"/>
</dbReference>
<evidence type="ECO:0000256" key="1">
    <source>
        <dbReference type="ARBA" id="ARBA00000885"/>
    </source>
</evidence>
<dbReference type="FunFam" id="3.30.2160.10:FF:000019">
    <property type="entry name" value="E3 ubiquitin-protein ligase UPL5 isoform A"/>
    <property type="match status" value="1"/>
</dbReference>
<dbReference type="Gene3D" id="3.10.20.90">
    <property type="entry name" value="Phosphatidylinositol 3-kinase Catalytic Subunit, Chain A, domain 1"/>
    <property type="match status" value="1"/>
</dbReference>
<evidence type="ECO:0000259" key="8">
    <source>
        <dbReference type="PROSITE" id="PS50237"/>
    </source>
</evidence>
<dbReference type="SMART" id="SM00213">
    <property type="entry name" value="UBQ"/>
    <property type="match status" value="1"/>
</dbReference>
<dbReference type="EMBL" id="KK198756">
    <property type="protein sequence ID" value="KCW77078.1"/>
    <property type="molecule type" value="Genomic_DNA"/>
</dbReference>
<comment type="pathway">
    <text evidence="2">Protein modification; protein ubiquitination.</text>
</comment>
<dbReference type="OrthoDB" id="8068875at2759"/>
<dbReference type="PANTHER" id="PTHR11254">
    <property type="entry name" value="HECT DOMAIN UBIQUITIN-PROTEIN LIGASE"/>
    <property type="match status" value="1"/>
</dbReference>
<dbReference type="CDD" id="cd00078">
    <property type="entry name" value="HECTc"/>
    <property type="match status" value="1"/>
</dbReference>
<dbReference type="Gene3D" id="3.90.1750.10">
    <property type="entry name" value="Hect, E3 ligase catalytic domains"/>
    <property type="match status" value="1"/>
</dbReference>
<dbReference type="SUPFAM" id="SSF56204">
    <property type="entry name" value="Hect, E3 ligase catalytic domain"/>
    <property type="match status" value="1"/>
</dbReference>
<dbReference type="InterPro" id="IPR000569">
    <property type="entry name" value="HECT_dom"/>
</dbReference>
<dbReference type="GO" id="GO:0061630">
    <property type="term" value="F:ubiquitin protein ligase activity"/>
    <property type="evidence" value="ECO:0000318"/>
    <property type="project" value="GO_Central"/>
</dbReference>
<dbReference type="SUPFAM" id="SSF54236">
    <property type="entry name" value="Ubiquitin-like"/>
    <property type="match status" value="1"/>
</dbReference>
<dbReference type="InterPro" id="IPR019956">
    <property type="entry name" value="Ubiquitin_dom"/>
</dbReference>
<keyword evidence="5 6" id="KW-0833">Ubl conjugation pathway</keyword>
<dbReference type="Gene3D" id="3.30.2410.10">
    <property type="entry name" value="Hect, E3 ligase catalytic domain"/>
    <property type="match status" value="1"/>
</dbReference>
<dbReference type="GO" id="GO:0006511">
    <property type="term" value="P:ubiquitin-dependent protein catabolic process"/>
    <property type="evidence" value="ECO:0000318"/>
    <property type="project" value="GO_Central"/>
</dbReference>
<dbReference type="OMA" id="RWVARSH"/>
<evidence type="ECO:0000256" key="2">
    <source>
        <dbReference type="ARBA" id="ARBA00004906"/>
    </source>
</evidence>
<dbReference type="KEGG" id="egr:104441479"/>
<evidence type="ECO:0000256" key="4">
    <source>
        <dbReference type="ARBA" id="ARBA00022679"/>
    </source>
</evidence>
<feature type="active site" description="Glycyl thioester intermediate" evidence="6">
    <location>
        <position position="852"/>
    </location>
</feature>
<dbReference type="PROSITE" id="PS50237">
    <property type="entry name" value="HECT"/>
    <property type="match status" value="1"/>
</dbReference>
<sequence>MSSLADPNPANDSRRLASAAAKRKLDDYAPTAFDDEFAADLLSIRMRKDELYSVQHPHPAFAHASSSSSGRVPWPLPHSPLPSARLAFASRLQFFVRMISEGKTLVFQANSSDTVQSVHERIQLITGIPVIEQRLIYRGKQLQCEKSLAECAIQNDAGLHLVGRMRSTGHPQAWQIIDDMISLVCRLCKGETVPYALKTIRTRISEYLSMTPKDDGDPATGHLQIFMSSSAPSALVMLYMSSIRGNKEHAEESIRHFLESCITELPKSLRSRCAPIVLEFCKLLRRIASHDPLYLSCRSSLGSMMEVIKVQWVSEHTESVKRAISIKEIFPFVKELAGKLSKDMEVSLISAASVGSWNDVNDFTMFLRPLRTVMSGYKGFEHPISLPMENEHHDVLLCKEEVESLYSIFVDMLKKMDECLSGMEQRLSAKVSGEIDIAHPAWSRYLTILKELNAISKLYLGSEEKFWTILSMRNRALCMLVVRYAKRNDDHKWLLEHKDIMDFESRRHLVMMMFPEVKEDFEEQHEMLIDRSQLLSESFEYIANAEAESLHGGIFMEFKNEEATGPGVLREWFVLVCQAIFNQQNPLFVACPNDRRRFYPNPASTVEPLHLKYFNFSGRMIGLALMHKVQVGIVLDRVFFLQLGGYSISLEDIRDADPYMYNSCKQILEMDAEFIDSDALGLTFVREVEELGLRRVVELCDGGKGMVVNSKNRNDYVDLLIKHRFVTSISQQVSDFAQGFGDILSDLRLQKFFFQSLELEDIDQMLHGSENDISVEDWKAHTEYNGYKSNDPQIVWFWKIVSEMSPQQKKNILFFWTSVKYLPVEGFRGLASRLYIYKSTEHVSRLPSSHTCFYRLCFPPYPNMTIMQQRLSIIAQEHVGCSFGTW</sequence>
<dbReference type="eggNOG" id="KOG0940">
    <property type="taxonomic scope" value="Eukaryota"/>
</dbReference>
<dbReference type="GO" id="GO:0005737">
    <property type="term" value="C:cytoplasm"/>
    <property type="evidence" value="ECO:0000318"/>
    <property type="project" value="GO_Central"/>
</dbReference>
<keyword evidence="4" id="KW-0808">Transferase</keyword>
<protein>
    <recommendedName>
        <fullName evidence="3">HECT-type E3 ubiquitin transferase</fullName>
        <ecNumber evidence="3">2.3.2.26</ecNumber>
    </recommendedName>
</protein>
<evidence type="ECO:0000256" key="6">
    <source>
        <dbReference type="PROSITE-ProRule" id="PRU00104"/>
    </source>
</evidence>
<dbReference type="FunFam" id="3.30.2410.10:FF:000020">
    <property type="entry name" value="E3 ubiquitin-protein ligase UPL5"/>
    <property type="match status" value="1"/>
</dbReference>
<name>A0A059CF33_EUCGR</name>
<dbReference type="InterPro" id="IPR029071">
    <property type="entry name" value="Ubiquitin-like_domsf"/>
</dbReference>
<evidence type="ECO:0000259" key="7">
    <source>
        <dbReference type="PROSITE" id="PS50053"/>
    </source>
</evidence>
<dbReference type="InterPro" id="IPR000626">
    <property type="entry name" value="Ubiquitin-like_dom"/>
</dbReference>
<dbReference type="SMART" id="SM00119">
    <property type="entry name" value="HECTc"/>
    <property type="match status" value="1"/>
</dbReference>
<dbReference type="FunCoup" id="A0A059CF33">
    <property type="interactions" value="1680"/>
</dbReference>
<dbReference type="InParanoid" id="A0A059CF33"/>
<evidence type="ECO:0000256" key="5">
    <source>
        <dbReference type="ARBA" id="ARBA00022786"/>
    </source>
</evidence>
<gene>
    <name evidence="9" type="ORF">EUGRSUZ_D01414</name>
</gene>
<dbReference type="PANTHER" id="PTHR11254:SF424">
    <property type="entry name" value="E3 UBIQUITIN-PROTEIN LIGASE UPL5"/>
    <property type="match status" value="1"/>
</dbReference>
<dbReference type="InterPro" id="IPR035983">
    <property type="entry name" value="Hect_E3_ubiquitin_ligase"/>
</dbReference>